<accession>A0A1H4FIY3</accession>
<sequence>MDLQAPGLYPVRILDHEWRARGVHEGDILIVDAAAEPSAGKVSVAFLYGVIADLAEHVIYPEKIYWRISWPTRRRCL</sequence>
<dbReference type="STRING" id="89524.SAMN05444370_12220"/>
<evidence type="ECO:0000313" key="1">
    <source>
        <dbReference type="EMBL" id="SEA96442.1"/>
    </source>
</evidence>
<dbReference type="InterPro" id="IPR036286">
    <property type="entry name" value="LexA/Signal_pep-like_sf"/>
</dbReference>
<dbReference type="SUPFAM" id="SSF51306">
    <property type="entry name" value="LexA/Signal peptidase"/>
    <property type="match status" value="1"/>
</dbReference>
<name>A0A1H4FIY3_9RHOB</name>
<reference evidence="1 2" key="1">
    <citation type="submission" date="2016-10" db="EMBL/GenBank/DDBJ databases">
        <authorList>
            <person name="de Groot N.N."/>
        </authorList>
    </citation>
    <scope>NUCLEOTIDE SEQUENCE [LARGE SCALE GENOMIC DNA]</scope>
    <source>
        <strain evidence="1 2">DSM 15345</strain>
    </source>
</reference>
<dbReference type="Proteomes" id="UP000198703">
    <property type="component" value="Unassembled WGS sequence"/>
</dbReference>
<evidence type="ECO:0000313" key="2">
    <source>
        <dbReference type="Proteomes" id="UP000198703"/>
    </source>
</evidence>
<organism evidence="1 2">
    <name type="scientific">Rubrimonas cliftonensis</name>
    <dbReference type="NCBI Taxonomy" id="89524"/>
    <lineage>
        <taxon>Bacteria</taxon>
        <taxon>Pseudomonadati</taxon>
        <taxon>Pseudomonadota</taxon>
        <taxon>Alphaproteobacteria</taxon>
        <taxon>Rhodobacterales</taxon>
        <taxon>Paracoccaceae</taxon>
        <taxon>Rubrimonas</taxon>
    </lineage>
</organism>
<gene>
    <name evidence="1" type="ORF">SAMN05444370_12220</name>
</gene>
<dbReference type="AlphaFoldDB" id="A0A1H4FIY3"/>
<dbReference type="EMBL" id="FNQM01000022">
    <property type="protein sequence ID" value="SEA96442.1"/>
    <property type="molecule type" value="Genomic_DNA"/>
</dbReference>
<keyword evidence="2" id="KW-1185">Reference proteome</keyword>
<proteinExistence type="predicted"/>
<protein>
    <submittedName>
        <fullName evidence="1">Uncharacterized protein</fullName>
    </submittedName>
</protein>